<dbReference type="GO" id="GO:0016236">
    <property type="term" value="P:macroautophagy"/>
    <property type="evidence" value="ECO:0007669"/>
    <property type="project" value="UniProtKB-ARBA"/>
</dbReference>
<dbReference type="InterPro" id="IPR014041">
    <property type="entry name" value="ESCRT-II_cplx_Vps25-sub_N"/>
</dbReference>
<dbReference type="OrthoDB" id="245150at2759"/>
<evidence type="ECO:0000256" key="3">
    <source>
        <dbReference type="ARBA" id="ARBA00017934"/>
    </source>
</evidence>
<dbReference type="GO" id="GO:0043328">
    <property type="term" value="P:protein transport to vacuole involved in ubiquitin-dependent protein catabolic process via the multivesicular body sorting pathway"/>
    <property type="evidence" value="ECO:0007669"/>
    <property type="project" value="TreeGrafter"/>
</dbReference>
<dbReference type="Gene3D" id="1.10.10.10">
    <property type="entry name" value="Winged helix-like DNA-binding domain superfamily/Winged helix DNA-binding domain"/>
    <property type="match status" value="1"/>
</dbReference>
<keyword evidence="5" id="KW-0963">Cytoplasm</keyword>
<dbReference type="InterPro" id="IPR008570">
    <property type="entry name" value="ESCRT-II_cplx_Vps25-sub"/>
</dbReference>
<evidence type="ECO:0000256" key="2">
    <source>
        <dbReference type="ARBA" id="ARBA00009674"/>
    </source>
</evidence>
<keyword evidence="4" id="KW-0813">Transport</keyword>
<dbReference type="AlphaFoldDB" id="A0A6A5W4T2"/>
<dbReference type="FunFam" id="1.10.10.570:FF:000003">
    <property type="entry name" value="Vacuolar protein-sorting-associated protein 25"/>
    <property type="match status" value="1"/>
</dbReference>
<dbReference type="EMBL" id="ML977632">
    <property type="protein sequence ID" value="KAF1995889.1"/>
    <property type="molecule type" value="Genomic_DNA"/>
</dbReference>
<evidence type="ECO:0000256" key="8">
    <source>
        <dbReference type="SAM" id="MobiDB-lite"/>
    </source>
</evidence>
<evidence type="ECO:0000256" key="7">
    <source>
        <dbReference type="ARBA" id="ARBA00030094"/>
    </source>
</evidence>
<dbReference type="InterPro" id="IPR036390">
    <property type="entry name" value="WH_DNA-bd_sf"/>
</dbReference>
<dbReference type="FunFam" id="1.10.10.10:FF:000141">
    <property type="entry name" value="vacuolar protein-sorting-associated protein 25"/>
    <property type="match status" value="1"/>
</dbReference>
<dbReference type="GO" id="GO:0000814">
    <property type="term" value="C:ESCRT II complex"/>
    <property type="evidence" value="ECO:0007669"/>
    <property type="project" value="InterPro"/>
</dbReference>
<accession>A0A6A5W4T2</accession>
<evidence type="ECO:0000256" key="5">
    <source>
        <dbReference type="ARBA" id="ARBA00022490"/>
    </source>
</evidence>
<dbReference type="InterPro" id="IPR036388">
    <property type="entry name" value="WH-like_DNA-bd_sf"/>
</dbReference>
<keyword evidence="6" id="KW-0653">Protein transport</keyword>
<proteinExistence type="inferred from homology"/>
<sequence>MTSISSGPSANILTPATTLSGTTARSATPAQNPLPPSIILQPPSHFQFPPQYSFPPFFTLQPIASTRSSQLVSWSVYIQSYCRHHRLFSLTLIDALQTPLFYNDQLGRRLGLRDAQAVINWMCGSEGQFRAEWIASTTTGSTAAKLRKGNDDSNTNAVQAEGEGGKCWVFWRRPEEWASVLEEWVERTAQKGTVLTLYEIVESDATMREEFWGMDSELLTRCLAICVKRGKAQIFGGEGSEGVKFF</sequence>
<dbReference type="PANTHER" id="PTHR13149">
    <property type="entry name" value="VACUOLAR PROTEIN SORTING-ASSOCIATED PROTEIN VPS25"/>
    <property type="match status" value="1"/>
</dbReference>
<evidence type="ECO:0000256" key="4">
    <source>
        <dbReference type="ARBA" id="ARBA00022448"/>
    </source>
</evidence>
<feature type="region of interest" description="Disordered" evidence="8">
    <location>
        <begin position="1"/>
        <end position="34"/>
    </location>
</feature>
<feature type="compositionally biased region" description="Polar residues" evidence="8">
    <location>
        <begin position="1"/>
        <end position="30"/>
    </location>
</feature>
<evidence type="ECO:0000313" key="9">
    <source>
        <dbReference type="EMBL" id="KAF1995889.1"/>
    </source>
</evidence>
<reference evidence="9" key="1">
    <citation type="journal article" date="2020" name="Stud. Mycol.">
        <title>101 Dothideomycetes genomes: a test case for predicting lifestyles and emergence of pathogens.</title>
        <authorList>
            <person name="Haridas S."/>
            <person name="Albert R."/>
            <person name="Binder M."/>
            <person name="Bloem J."/>
            <person name="Labutti K."/>
            <person name="Salamov A."/>
            <person name="Andreopoulos B."/>
            <person name="Baker S."/>
            <person name="Barry K."/>
            <person name="Bills G."/>
            <person name="Bluhm B."/>
            <person name="Cannon C."/>
            <person name="Castanera R."/>
            <person name="Culley D."/>
            <person name="Daum C."/>
            <person name="Ezra D."/>
            <person name="Gonzalez J."/>
            <person name="Henrissat B."/>
            <person name="Kuo A."/>
            <person name="Liang C."/>
            <person name="Lipzen A."/>
            <person name="Lutzoni F."/>
            <person name="Magnuson J."/>
            <person name="Mondo S."/>
            <person name="Nolan M."/>
            <person name="Ohm R."/>
            <person name="Pangilinan J."/>
            <person name="Park H.-J."/>
            <person name="Ramirez L."/>
            <person name="Alfaro M."/>
            <person name="Sun H."/>
            <person name="Tritt A."/>
            <person name="Yoshinaga Y."/>
            <person name="Zwiers L.-H."/>
            <person name="Turgeon B."/>
            <person name="Goodwin S."/>
            <person name="Spatafora J."/>
            <person name="Crous P."/>
            <person name="Grigoriev I."/>
        </authorList>
    </citation>
    <scope>NUCLEOTIDE SEQUENCE</scope>
    <source>
        <strain evidence="9">CBS 123094</strain>
    </source>
</reference>
<dbReference type="Pfam" id="PF05871">
    <property type="entry name" value="ESCRT-II"/>
    <property type="match status" value="1"/>
</dbReference>
<name>A0A6A5W4T2_9PLEO</name>
<dbReference type="Gene3D" id="1.10.10.570">
    <property type="entry name" value="Winged helix' DNA-binding domain. Chain C. Domain 1"/>
    <property type="match status" value="1"/>
</dbReference>
<dbReference type="GO" id="GO:0042803">
    <property type="term" value="F:protein homodimerization activity"/>
    <property type="evidence" value="ECO:0007669"/>
    <property type="project" value="TreeGrafter"/>
</dbReference>
<gene>
    <name evidence="9" type="ORF">P154DRAFT_331188</name>
</gene>
<dbReference type="Proteomes" id="UP000799779">
    <property type="component" value="Unassembled WGS sequence"/>
</dbReference>
<organism evidence="9 10">
    <name type="scientific">Amniculicola lignicola CBS 123094</name>
    <dbReference type="NCBI Taxonomy" id="1392246"/>
    <lineage>
        <taxon>Eukaryota</taxon>
        <taxon>Fungi</taxon>
        <taxon>Dikarya</taxon>
        <taxon>Ascomycota</taxon>
        <taxon>Pezizomycotina</taxon>
        <taxon>Dothideomycetes</taxon>
        <taxon>Pleosporomycetidae</taxon>
        <taxon>Pleosporales</taxon>
        <taxon>Amniculicolaceae</taxon>
        <taxon>Amniculicola</taxon>
    </lineage>
</organism>
<dbReference type="SUPFAM" id="SSF46785">
    <property type="entry name" value="Winged helix' DNA-binding domain"/>
    <property type="match status" value="2"/>
</dbReference>
<protein>
    <recommendedName>
        <fullName evidence="3">Vacuolar protein-sorting-associated protein 25</fullName>
    </recommendedName>
    <alternativeName>
        <fullName evidence="7">ESCRT-II complex subunit VPS25</fullName>
    </alternativeName>
</protein>
<comment type="subcellular location">
    <subcellularLocation>
        <location evidence="1">Cytoplasm</location>
    </subcellularLocation>
</comment>
<evidence type="ECO:0000313" key="10">
    <source>
        <dbReference type="Proteomes" id="UP000799779"/>
    </source>
</evidence>
<evidence type="ECO:0000256" key="1">
    <source>
        <dbReference type="ARBA" id="ARBA00004496"/>
    </source>
</evidence>
<evidence type="ECO:0000256" key="6">
    <source>
        <dbReference type="ARBA" id="ARBA00022927"/>
    </source>
</evidence>
<dbReference type="PANTHER" id="PTHR13149:SF0">
    <property type="entry name" value="VACUOLAR PROTEIN-SORTING-ASSOCIATED PROTEIN 25"/>
    <property type="match status" value="1"/>
</dbReference>
<keyword evidence="10" id="KW-1185">Reference proteome</keyword>
<comment type="similarity">
    <text evidence="2">Belongs to the VPS25 family.</text>
</comment>
<dbReference type="GO" id="GO:0005198">
    <property type="term" value="F:structural molecule activity"/>
    <property type="evidence" value="ECO:0007669"/>
    <property type="project" value="TreeGrafter"/>
</dbReference>